<organism evidence="1 2">
    <name type="scientific">Pseudomonas oryzicola</name>
    <dbReference type="NCBI Taxonomy" id="485876"/>
    <lineage>
        <taxon>Bacteria</taxon>
        <taxon>Pseudomonadati</taxon>
        <taxon>Pseudomonadota</taxon>
        <taxon>Gammaproteobacteria</taxon>
        <taxon>Pseudomonadales</taxon>
        <taxon>Pseudomonadaceae</taxon>
        <taxon>Pseudomonas</taxon>
    </lineage>
</organism>
<dbReference type="Proteomes" id="UP000609530">
    <property type="component" value="Unassembled WGS sequence"/>
</dbReference>
<accession>A0ABS6QEY9</accession>
<evidence type="ECO:0000313" key="1">
    <source>
        <dbReference type="EMBL" id="MBV4492756.1"/>
    </source>
</evidence>
<evidence type="ECO:0000313" key="2">
    <source>
        <dbReference type="Proteomes" id="UP000609530"/>
    </source>
</evidence>
<gene>
    <name evidence="1" type="ORF">HU760_019390</name>
</gene>
<comment type="caution">
    <text evidence="1">The sequence shown here is derived from an EMBL/GenBank/DDBJ whole genome shotgun (WGS) entry which is preliminary data.</text>
</comment>
<reference evidence="1 2" key="1">
    <citation type="journal article" date="2020" name="Microorganisms">
        <title>Reliable Identification of Environmental Pseudomonas Isolates Using the rpoD Gene.</title>
        <authorList>
            <consortium name="The Broad Institute Genome Sequencing Platform"/>
            <person name="Girard L."/>
            <person name="Lood C."/>
            <person name="Rokni-Zadeh H."/>
            <person name="van Noort V."/>
            <person name="Lavigne R."/>
            <person name="De Mot R."/>
        </authorList>
    </citation>
    <scope>NUCLEOTIDE SEQUENCE [LARGE SCALE GENOMIC DNA]</scope>
    <source>
        <strain evidence="1 2">RD9SR1</strain>
    </source>
</reference>
<dbReference type="EMBL" id="JABWRZ020000002">
    <property type="protein sequence ID" value="MBV4492756.1"/>
    <property type="molecule type" value="Genomic_DNA"/>
</dbReference>
<sequence length="76" mass="8263">MEKSAATGQLEKRPVKLEIPAKKFAKAAKKASVKHRRLYRAFALKGHGGASAQGLQQKLSALSRSTVKVFSHFTSP</sequence>
<dbReference type="RefSeq" id="WP_186674052.1">
    <property type="nucleotide sequence ID" value="NZ_JABWRZ020000002.1"/>
</dbReference>
<proteinExistence type="predicted"/>
<protein>
    <submittedName>
        <fullName evidence="1">Uncharacterized protein</fullName>
    </submittedName>
</protein>
<name>A0ABS6QEY9_9PSED</name>
<keyword evidence="2" id="KW-1185">Reference proteome</keyword>